<dbReference type="NCBIfam" id="TIGR00813">
    <property type="entry name" value="sss"/>
    <property type="match status" value="1"/>
</dbReference>
<dbReference type="InterPro" id="IPR038377">
    <property type="entry name" value="Na/Glc_symporter_sf"/>
</dbReference>
<evidence type="ECO:0000256" key="11">
    <source>
        <dbReference type="RuleBase" id="RU362091"/>
    </source>
</evidence>
<evidence type="ECO:0000256" key="7">
    <source>
        <dbReference type="ARBA" id="ARBA00023053"/>
    </source>
</evidence>
<dbReference type="GO" id="GO:0005886">
    <property type="term" value="C:plasma membrane"/>
    <property type="evidence" value="ECO:0007669"/>
    <property type="project" value="UniProtKB-SubCell"/>
</dbReference>
<evidence type="ECO:0000256" key="3">
    <source>
        <dbReference type="ARBA" id="ARBA00022448"/>
    </source>
</evidence>
<comment type="similarity">
    <text evidence="2 11">Belongs to the sodium:solute symporter (SSF) (TC 2.A.21) family.</text>
</comment>
<dbReference type="GO" id="GO:0015293">
    <property type="term" value="F:symporter activity"/>
    <property type="evidence" value="ECO:0007669"/>
    <property type="project" value="TreeGrafter"/>
</dbReference>
<keyword evidence="6 12" id="KW-1133">Transmembrane helix</keyword>
<feature type="transmembrane region" description="Helical" evidence="12">
    <location>
        <begin position="352"/>
        <end position="376"/>
    </location>
</feature>
<feature type="transmembrane region" description="Helical" evidence="12">
    <location>
        <begin position="206"/>
        <end position="233"/>
    </location>
</feature>
<evidence type="ECO:0000256" key="9">
    <source>
        <dbReference type="ARBA" id="ARBA00023136"/>
    </source>
</evidence>
<dbReference type="Proteomes" id="UP000504606">
    <property type="component" value="Unplaced"/>
</dbReference>
<feature type="transmembrane region" description="Helical" evidence="12">
    <location>
        <begin position="421"/>
        <end position="443"/>
    </location>
</feature>
<dbReference type="InterPro" id="IPR001734">
    <property type="entry name" value="Na/solute_symporter"/>
</dbReference>
<comment type="subcellular location">
    <subcellularLocation>
        <location evidence="1">Cell membrane</location>
        <topology evidence="1">Multi-pass membrane protein</topology>
    </subcellularLocation>
</comment>
<keyword evidence="4" id="KW-1003">Cell membrane</keyword>
<keyword evidence="3" id="KW-0813">Transport</keyword>
<dbReference type="Pfam" id="PF00474">
    <property type="entry name" value="SSF"/>
    <property type="match status" value="1"/>
</dbReference>
<feature type="transmembrane region" description="Helical" evidence="12">
    <location>
        <begin position="455"/>
        <end position="476"/>
    </location>
</feature>
<keyword evidence="8" id="KW-0406">Ion transport</keyword>
<feature type="transmembrane region" description="Helical" evidence="12">
    <location>
        <begin position="396"/>
        <end position="414"/>
    </location>
</feature>
<dbReference type="PANTHER" id="PTHR42985">
    <property type="entry name" value="SODIUM-COUPLED MONOCARBOXYLATE TRANSPORTER"/>
    <property type="match status" value="1"/>
</dbReference>
<dbReference type="GeneID" id="113218463"/>
<keyword evidence="10" id="KW-0739">Sodium transport</keyword>
<evidence type="ECO:0000256" key="4">
    <source>
        <dbReference type="ARBA" id="ARBA00022475"/>
    </source>
</evidence>
<evidence type="ECO:0000313" key="13">
    <source>
        <dbReference type="Proteomes" id="UP000504606"/>
    </source>
</evidence>
<evidence type="ECO:0000256" key="1">
    <source>
        <dbReference type="ARBA" id="ARBA00004651"/>
    </source>
</evidence>
<dbReference type="OrthoDB" id="196131at2759"/>
<keyword evidence="13" id="KW-1185">Reference proteome</keyword>
<feature type="transmembrane region" description="Helical" evidence="12">
    <location>
        <begin position="96"/>
        <end position="118"/>
    </location>
</feature>
<evidence type="ECO:0000256" key="2">
    <source>
        <dbReference type="ARBA" id="ARBA00006434"/>
    </source>
</evidence>
<evidence type="ECO:0000256" key="5">
    <source>
        <dbReference type="ARBA" id="ARBA00022692"/>
    </source>
</evidence>
<feature type="transmembrane region" description="Helical" evidence="12">
    <location>
        <begin position="253"/>
        <end position="271"/>
    </location>
</feature>
<dbReference type="Gene3D" id="1.20.1730.10">
    <property type="entry name" value="Sodium/glucose cotransporter"/>
    <property type="match status" value="1"/>
</dbReference>
<feature type="transmembrane region" description="Helical" evidence="12">
    <location>
        <begin position="65"/>
        <end position="84"/>
    </location>
</feature>
<proteinExistence type="inferred from homology"/>
<dbReference type="PROSITE" id="PS50283">
    <property type="entry name" value="NA_SOLUT_SYMP_3"/>
    <property type="match status" value="1"/>
</dbReference>
<sequence>MAWHALVKYLPMRSVLSKDLFGWADYLVLVLVLGVSLLVGLYYGCCGSRQSTDGEYLLGNKEMRMLPVAISLIAGYISGITLLGTPGDIYSYGTQYYAIILGIFFMSFAINYLFLPVFTELGVKSSYEYLQVRFRHRAVRTVSAFIFIFDEIITIPIYMYVPCLALEQVTTLSRMWTAPAVMLVCILYTGLGGLKAVVWTDAIQMCIFCLSLVLIFVLGTVSVGGFGVVFTAAHEGGRLELFNVDLDPLQRTTLWGAVIGGFMYWTGFNSVNQTCVQRYLSVPNLRTARRAVWVFSAGVVGIITFCTYIGLLMYAYFQDCDPLAAGIVGTSDQLLAHFVMRVEGKLPGLPGLFMAGVFAAALSSISVSLNSTAGVVLDDFWRSYASRSLTDTQAAVFAKATCAAFGFVCVGLMMAMQNVEYIIQVAMTLTGIAAGTQFGLFSLGMFNPWANYKGAIVGAVTSLLVVSWLSVGAQVMSMEGRISYPRLPTNVTGCDPPVVPTPQPTTDPTVLSLYRVSYLWTASIGWLIVMIVGSLVSVVTGPDSPLDSKLAVFSPPVAALLRRGRPDAGQDAAAAAAAGSTVTLAEKGTRL</sequence>
<keyword evidence="9 12" id="KW-0472">Membrane</keyword>
<feature type="transmembrane region" description="Helical" evidence="12">
    <location>
        <begin position="20"/>
        <end position="44"/>
    </location>
</feature>
<dbReference type="InterPro" id="IPR051163">
    <property type="entry name" value="Sodium:Solute_Symporter_SSF"/>
</dbReference>
<evidence type="ECO:0000256" key="8">
    <source>
        <dbReference type="ARBA" id="ARBA00023065"/>
    </source>
</evidence>
<gene>
    <name evidence="14" type="primary">LOC113218463</name>
</gene>
<dbReference type="CDD" id="cd11492">
    <property type="entry name" value="SLC5sbd_NIS-SMVT"/>
    <property type="match status" value="1"/>
</dbReference>
<dbReference type="GO" id="GO:0006814">
    <property type="term" value="P:sodium ion transport"/>
    <property type="evidence" value="ECO:0007669"/>
    <property type="project" value="UniProtKB-KW"/>
</dbReference>
<evidence type="ECO:0000256" key="6">
    <source>
        <dbReference type="ARBA" id="ARBA00022989"/>
    </source>
</evidence>
<dbReference type="PANTHER" id="PTHR42985:SF39">
    <property type="entry name" value="GH10366P"/>
    <property type="match status" value="1"/>
</dbReference>
<feature type="transmembrane region" description="Helical" evidence="12">
    <location>
        <begin position="173"/>
        <end position="194"/>
    </location>
</feature>
<accession>A0A6J1TVI7</accession>
<evidence type="ECO:0000313" key="14">
    <source>
        <dbReference type="RefSeq" id="XP_026294616.1"/>
    </source>
</evidence>
<dbReference type="AlphaFoldDB" id="A0A6J1TVI7"/>
<organism evidence="13 14">
    <name type="scientific">Frankliniella occidentalis</name>
    <name type="common">Western flower thrips</name>
    <name type="synonym">Euthrips occidentalis</name>
    <dbReference type="NCBI Taxonomy" id="133901"/>
    <lineage>
        <taxon>Eukaryota</taxon>
        <taxon>Metazoa</taxon>
        <taxon>Ecdysozoa</taxon>
        <taxon>Arthropoda</taxon>
        <taxon>Hexapoda</taxon>
        <taxon>Insecta</taxon>
        <taxon>Pterygota</taxon>
        <taxon>Neoptera</taxon>
        <taxon>Paraneoptera</taxon>
        <taxon>Thysanoptera</taxon>
        <taxon>Terebrantia</taxon>
        <taxon>Thripoidea</taxon>
        <taxon>Thripidae</taxon>
        <taxon>Frankliniella</taxon>
    </lineage>
</organism>
<keyword evidence="5 12" id="KW-0812">Transmembrane</keyword>
<reference evidence="14" key="1">
    <citation type="submission" date="2025-08" db="UniProtKB">
        <authorList>
            <consortium name="RefSeq"/>
        </authorList>
    </citation>
    <scope>IDENTIFICATION</scope>
    <source>
        <tissue evidence="14">Whole organism</tissue>
    </source>
</reference>
<protein>
    <submittedName>
        <fullName evidence="14">Sodium-coupled monocarboxylate transporter 2 isoform X1</fullName>
    </submittedName>
</protein>
<evidence type="ECO:0000256" key="10">
    <source>
        <dbReference type="ARBA" id="ARBA00023201"/>
    </source>
</evidence>
<dbReference type="KEGG" id="foc:113218463"/>
<dbReference type="RefSeq" id="XP_026294616.1">
    <property type="nucleotide sequence ID" value="XM_026438831.2"/>
</dbReference>
<feature type="transmembrane region" description="Helical" evidence="12">
    <location>
        <begin position="292"/>
        <end position="317"/>
    </location>
</feature>
<keyword evidence="7" id="KW-0915">Sodium</keyword>
<name>A0A6J1TVI7_FRAOC</name>
<evidence type="ECO:0000256" key="12">
    <source>
        <dbReference type="SAM" id="Phobius"/>
    </source>
</evidence>
<feature type="transmembrane region" description="Helical" evidence="12">
    <location>
        <begin position="518"/>
        <end position="539"/>
    </location>
</feature>
<feature type="transmembrane region" description="Helical" evidence="12">
    <location>
        <begin position="138"/>
        <end position="161"/>
    </location>
</feature>